<name>A0A098EC46_9ZZZZ</name>
<dbReference type="InterPro" id="IPR055170">
    <property type="entry name" value="GFO_IDH_MocA-like_dom"/>
</dbReference>
<dbReference type="InterPro" id="IPR000683">
    <property type="entry name" value="Gfo/Idh/MocA-like_OxRdtase_N"/>
</dbReference>
<dbReference type="SUPFAM" id="SSF55347">
    <property type="entry name" value="Glyceraldehyde-3-phosphate dehydrogenase-like, C-terminal domain"/>
    <property type="match status" value="1"/>
</dbReference>
<evidence type="ECO:0000313" key="3">
    <source>
        <dbReference type="EMBL" id="CEG13084.1"/>
    </source>
</evidence>
<gene>
    <name evidence="3" type="ORF">MSIBF_A320002</name>
</gene>
<sequence length="325" mass="37545">MKFLQIGLGSMGKRRIRCLKSLGYNNILAFDLREDRRKESEDKYGIKTTDNISNLNFDNIDAVVISVPPDIHNKYIKLAIEKEKPAFVEASVVIGDLENLNLQAKEKDVFIAPSCTLRFHPAIKDVKEIVRSGKYGKITNFSYHSGQYLSDWHPWEDVKDYYVSKKETGGCREIVPFELTWIVDVIGFPKDIFGFYGKTMDVGADIDDTYSITMDFGDCYGNLMVDVVSRYAVRGLVLNMEYGQILWRWDESIVKLYDAINTRWIHYHASEGKAAEGYNKNIIEDMYIDEIKAFIEGIKYRDKFQNSLDDDIKILKLLCKAEEKR</sequence>
<evidence type="ECO:0000259" key="2">
    <source>
        <dbReference type="Pfam" id="PF22725"/>
    </source>
</evidence>
<dbReference type="InterPro" id="IPR051450">
    <property type="entry name" value="Gfo/Idh/MocA_Oxidoreductases"/>
</dbReference>
<accession>A0A098EC46</accession>
<dbReference type="AlphaFoldDB" id="A0A098EC46"/>
<dbReference type="GO" id="GO:0000166">
    <property type="term" value="F:nucleotide binding"/>
    <property type="evidence" value="ECO:0007669"/>
    <property type="project" value="InterPro"/>
</dbReference>
<dbReference type="Pfam" id="PF22725">
    <property type="entry name" value="GFO_IDH_MocA_C3"/>
    <property type="match status" value="1"/>
</dbReference>
<protein>
    <submittedName>
        <fullName evidence="3">Oxidoreductase domain protein</fullName>
    </submittedName>
</protein>
<dbReference type="PANTHER" id="PTHR43377">
    <property type="entry name" value="BILIVERDIN REDUCTASE A"/>
    <property type="match status" value="1"/>
</dbReference>
<dbReference type="Gene3D" id="3.30.360.10">
    <property type="entry name" value="Dihydrodipicolinate Reductase, domain 2"/>
    <property type="match status" value="1"/>
</dbReference>
<dbReference type="Gene3D" id="3.40.50.720">
    <property type="entry name" value="NAD(P)-binding Rossmann-like Domain"/>
    <property type="match status" value="1"/>
</dbReference>
<evidence type="ECO:0000259" key="1">
    <source>
        <dbReference type="Pfam" id="PF01408"/>
    </source>
</evidence>
<feature type="domain" description="Gfo/Idh/MocA-like oxidoreductase N-terminal" evidence="1">
    <location>
        <begin position="2"/>
        <end position="92"/>
    </location>
</feature>
<proteinExistence type="predicted"/>
<dbReference type="PANTHER" id="PTHR43377:SF1">
    <property type="entry name" value="BILIVERDIN REDUCTASE A"/>
    <property type="match status" value="1"/>
</dbReference>
<dbReference type="EMBL" id="CCXY01000246">
    <property type="protein sequence ID" value="CEG13084.1"/>
    <property type="molecule type" value="Genomic_DNA"/>
</dbReference>
<feature type="domain" description="GFO/IDH/MocA-like oxidoreductase" evidence="2">
    <location>
        <begin position="124"/>
        <end position="232"/>
    </location>
</feature>
<dbReference type="SUPFAM" id="SSF51735">
    <property type="entry name" value="NAD(P)-binding Rossmann-fold domains"/>
    <property type="match status" value="1"/>
</dbReference>
<dbReference type="Pfam" id="PF01408">
    <property type="entry name" value="GFO_IDH_MocA"/>
    <property type="match status" value="1"/>
</dbReference>
<dbReference type="InterPro" id="IPR036291">
    <property type="entry name" value="NAD(P)-bd_dom_sf"/>
</dbReference>
<reference evidence="3" key="1">
    <citation type="submission" date="2014-09" db="EMBL/GenBank/DDBJ databases">
        <authorList>
            <person name="Probst J Alexander"/>
        </authorList>
    </citation>
    <scope>NUCLEOTIDE SEQUENCE</scope>
</reference>
<organism evidence="3">
    <name type="scientific">groundwater metagenome</name>
    <dbReference type="NCBI Taxonomy" id="717931"/>
    <lineage>
        <taxon>unclassified sequences</taxon>
        <taxon>metagenomes</taxon>
        <taxon>ecological metagenomes</taxon>
    </lineage>
</organism>